<evidence type="ECO:0000259" key="2">
    <source>
        <dbReference type="Pfam" id="PF05685"/>
    </source>
</evidence>
<organism evidence="3 4">
    <name type="scientific">Nonomuraea longicatena</name>
    <dbReference type="NCBI Taxonomy" id="83682"/>
    <lineage>
        <taxon>Bacteria</taxon>
        <taxon>Bacillati</taxon>
        <taxon>Actinomycetota</taxon>
        <taxon>Actinomycetes</taxon>
        <taxon>Streptosporangiales</taxon>
        <taxon>Streptosporangiaceae</taxon>
        <taxon>Nonomuraea</taxon>
    </lineage>
</organism>
<dbReference type="CDD" id="cd06260">
    <property type="entry name" value="DUF820-like"/>
    <property type="match status" value="1"/>
</dbReference>
<dbReference type="PANTHER" id="PTHR35400:SF3">
    <property type="entry name" value="SLL1072 PROTEIN"/>
    <property type="match status" value="1"/>
</dbReference>
<dbReference type="InterPro" id="IPR008538">
    <property type="entry name" value="Uma2"/>
</dbReference>
<feature type="region of interest" description="Disordered" evidence="1">
    <location>
        <begin position="1"/>
        <end position="33"/>
    </location>
</feature>
<dbReference type="RefSeq" id="WP_343949537.1">
    <property type="nucleotide sequence ID" value="NZ_BAAAHQ010000008.1"/>
</dbReference>
<evidence type="ECO:0000313" key="4">
    <source>
        <dbReference type="Proteomes" id="UP001501578"/>
    </source>
</evidence>
<feature type="compositionally biased region" description="Pro residues" evidence="1">
    <location>
        <begin position="14"/>
        <end position="27"/>
    </location>
</feature>
<sequence length="256" mass="27607">MAKVLGRQTKPKRAPAPDPKFAPTPAPEPERVPELKPSLLDRYRAACALFPDLRVEVVNGRIVVNEVPTWDHNKIVSRLLKQIITITVEEGWELATNTLLFLGPQADRYIPDLTVAPPHPRMWGEDAVYAEDTILVVEVVSPSSVNDDHLIKPLAYGRAGVPAFLCIDPLERRAHLYTIPGEDGYEGHNIVSLGTELKLPDPWGIVLDTGALLDAPAAPSPEPATTAAVAEEPEPTDSAPSAGDQAPAGEEPVPVS</sequence>
<accession>A0ABN1P2S7</accession>
<comment type="caution">
    <text evidence="3">The sequence shown here is derived from an EMBL/GenBank/DDBJ whole genome shotgun (WGS) entry which is preliminary data.</text>
</comment>
<dbReference type="InterPro" id="IPR011335">
    <property type="entry name" value="Restrct_endonuc-II-like"/>
</dbReference>
<dbReference type="EMBL" id="BAAAHQ010000008">
    <property type="protein sequence ID" value="GAA0921818.1"/>
    <property type="molecule type" value="Genomic_DNA"/>
</dbReference>
<evidence type="ECO:0000256" key="1">
    <source>
        <dbReference type="SAM" id="MobiDB-lite"/>
    </source>
</evidence>
<proteinExistence type="predicted"/>
<gene>
    <name evidence="3" type="ORF">GCM10009560_20840</name>
</gene>
<dbReference type="InterPro" id="IPR012296">
    <property type="entry name" value="Nuclease_put_TT1808"/>
</dbReference>
<evidence type="ECO:0000313" key="3">
    <source>
        <dbReference type="EMBL" id="GAA0921818.1"/>
    </source>
</evidence>
<name>A0ABN1P2S7_9ACTN</name>
<keyword evidence="4" id="KW-1185">Reference proteome</keyword>
<feature type="domain" description="Putative restriction endonuclease" evidence="2">
    <location>
        <begin position="42"/>
        <end position="202"/>
    </location>
</feature>
<reference evidence="3 4" key="1">
    <citation type="journal article" date="2019" name="Int. J. Syst. Evol. Microbiol.">
        <title>The Global Catalogue of Microorganisms (GCM) 10K type strain sequencing project: providing services to taxonomists for standard genome sequencing and annotation.</title>
        <authorList>
            <consortium name="The Broad Institute Genomics Platform"/>
            <consortium name="The Broad Institute Genome Sequencing Center for Infectious Disease"/>
            <person name="Wu L."/>
            <person name="Ma J."/>
        </authorList>
    </citation>
    <scope>NUCLEOTIDE SEQUENCE [LARGE SCALE GENOMIC DNA]</scope>
    <source>
        <strain evidence="3 4">JCM 11136</strain>
    </source>
</reference>
<dbReference type="Proteomes" id="UP001501578">
    <property type="component" value="Unassembled WGS sequence"/>
</dbReference>
<dbReference type="SUPFAM" id="SSF52980">
    <property type="entry name" value="Restriction endonuclease-like"/>
    <property type="match status" value="1"/>
</dbReference>
<dbReference type="PANTHER" id="PTHR35400">
    <property type="entry name" value="SLR1083 PROTEIN"/>
    <property type="match status" value="1"/>
</dbReference>
<dbReference type="Gene3D" id="3.90.1570.10">
    <property type="entry name" value="tt1808, chain A"/>
    <property type="match status" value="1"/>
</dbReference>
<dbReference type="Pfam" id="PF05685">
    <property type="entry name" value="Uma2"/>
    <property type="match status" value="1"/>
</dbReference>
<feature type="region of interest" description="Disordered" evidence="1">
    <location>
        <begin position="214"/>
        <end position="256"/>
    </location>
</feature>
<protein>
    <recommendedName>
        <fullName evidence="2">Putative restriction endonuclease domain-containing protein</fullName>
    </recommendedName>
</protein>